<dbReference type="PROSITE" id="PS50280">
    <property type="entry name" value="SET"/>
    <property type="match status" value="1"/>
</dbReference>
<dbReference type="InterPro" id="IPR036464">
    <property type="entry name" value="Rubisco_LSMT_subst-bd_sf"/>
</dbReference>
<dbReference type="EC" id="2.1.1.364" evidence="9"/>
<evidence type="ECO:0000256" key="16">
    <source>
        <dbReference type="ARBA" id="ARBA00065011"/>
    </source>
</evidence>
<comment type="subcellular location">
    <subcellularLocation>
        <location evidence="2">Cytoplasm</location>
        <location evidence="2">Cytosol</location>
    </subcellularLocation>
    <subcellularLocation>
        <location evidence="1">Nucleus</location>
    </subcellularLocation>
</comment>
<evidence type="ECO:0000259" key="18">
    <source>
        <dbReference type="PROSITE" id="PS50280"/>
    </source>
</evidence>
<comment type="catalytic activity">
    <reaction evidence="10">
        <text>N(6)-methyl-L-lysyl(4)-[histone H3] + S-adenosyl-L-methionine = N(6),N(6)-dimethyl-L-lysyl(4)-[histone H3] + S-adenosyl-L-homocysteine + H(+)</text>
        <dbReference type="Rhea" id="RHEA:60268"/>
        <dbReference type="Rhea" id="RHEA-COMP:15540"/>
        <dbReference type="Rhea" id="RHEA-COMP:15543"/>
        <dbReference type="ChEBI" id="CHEBI:15378"/>
        <dbReference type="ChEBI" id="CHEBI:57856"/>
        <dbReference type="ChEBI" id="CHEBI:59789"/>
        <dbReference type="ChEBI" id="CHEBI:61929"/>
        <dbReference type="ChEBI" id="CHEBI:61976"/>
    </reaction>
</comment>
<dbReference type="CDD" id="cd19177">
    <property type="entry name" value="SET_SETD4"/>
    <property type="match status" value="1"/>
</dbReference>
<comment type="catalytic activity">
    <reaction evidence="13">
        <text>L-lysyl(20)-[histone H4] + S-adenosyl-L-methionine = N(6)-methyl-L-lysyl(20)-[histone H4] + S-adenosyl-L-homocysteine + H(+)</text>
        <dbReference type="Rhea" id="RHEA:60344"/>
        <dbReference type="Rhea" id="RHEA-COMP:15554"/>
        <dbReference type="Rhea" id="RHEA-COMP:15555"/>
        <dbReference type="ChEBI" id="CHEBI:15378"/>
        <dbReference type="ChEBI" id="CHEBI:29969"/>
        <dbReference type="ChEBI" id="CHEBI:57856"/>
        <dbReference type="ChEBI" id="CHEBI:59789"/>
        <dbReference type="ChEBI" id="CHEBI:61929"/>
    </reaction>
</comment>
<evidence type="ECO:0000256" key="15">
    <source>
        <dbReference type="ARBA" id="ARBA00061120"/>
    </source>
</evidence>
<comment type="similarity">
    <text evidence="15">Belongs to the class V-like SAM-binding methyltransferase superfamily. SETD4 family.</text>
</comment>
<organism evidence="19 20">
    <name type="scientific">Crocodylus porosus</name>
    <name type="common">Saltwater crocodile</name>
    <name type="synonym">Estuarine crocodile</name>
    <dbReference type="NCBI Taxonomy" id="8502"/>
    <lineage>
        <taxon>Eukaryota</taxon>
        <taxon>Metazoa</taxon>
        <taxon>Chordata</taxon>
        <taxon>Craniata</taxon>
        <taxon>Vertebrata</taxon>
        <taxon>Euteleostomi</taxon>
        <taxon>Archelosauria</taxon>
        <taxon>Archosauria</taxon>
        <taxon>Crocodylia</taxon>
        <taxon>Longirostres</taxon>
        <taxon>Crocodylidae</taxon>
        <taxon>Crocodylus</taxon>
    </lineage>
</organism>
<evidence type="ECO:0000256" key="7">
    <source>
        <dbReference type="ARBA" id="ARBA00023198"/>
    </source>
</evidence>
<dbReference type="GO" id="GO:0032259">
    <property type="term" value="P:methylation"/>
    <property type="evidence" value="ECO:0007669"/>
    <property type="project" value="UniProtKB-KW"/>
</dbReference>
<dbReference type="InterPro" id="IPR050600">
    <property type="entry name" value="SETD3_SETD6_MTase"/>
</dbReference>
<feature type="domain" description="SET" evidence="18">
    <location>
        <begin position="107"/>
        <end position="332"/>
    </location>
</feature>
<dbReference type="Gene3D" id="3.90.1420.10">
    <property type="entry name" value="Rubisco LSMT, substrate-binding domain"/>
    <property type="match status" value="1"/>
</dbReference>
<evidence type="ECO:0000256" key="9">
    <source>
        <dbReference type="ARBA" id="ARBA00023620"/>
    </source>
</evidence>
<dbReference type="Proteomes" id="UP000594220">
    <property type="component" value="Unplaced"/>
</dbReference>
<comment type="catalytic activity">
    <reaction evidence="11">
        <text>L-lysyl(4)-[histone H3] + S-adenosyl-L-methionine = N(6)-methyl-L-lysyl(4)-[histone H3] + S-adenosyl-L-homocysteine + H(+)</text>
        <dbReference type="Rhea" id="RHEA:60264"/>
        <dbReference type="Rhea" id="RHEA-COMP:15543"/>
        <dbReference type="Rhea" id="RHEA-COMP:15547"/>
        <dbReference type="ChEBI" id="CHEBI:15378"/>
        <dbReference type="ChEBI" id="CHEBI:29969"/>
        <dbReference type="ChEBI" id="CHEBI:57856"/>
        <dbReference type="ChEBI" id="CHEBI:59789"/>
        <dbReference type="ChEBI" id="CHEBI:61929"/>
        <dbReference type="EC" id="2.1.1.364"/>
    </reaction>
</comment>
<dbReference type="InterPro" id="IPR001214">
    <property type="entry name" value="SET_dom"/>
</dbReference>
<evidence type="ECO:0000256" key="12">
    <source>
        <dbReference type="ARBA" id="ARBA00051732"/>
    </source>
</evidence>
<dbReference type="FunFam" id="3.90.1410.10:FF:000002">
    <property type="entry name" value="SET domain-containing protein 4 isoform X1"/>
    <property type="match status" value="1"/>
</dbReference>
<evidence type="ECO:0000256" key="3">
    <source>
        <dbReference type="ARBA" id="ARBA00022490"/>
    </source>
</evidence>
<evidence type="ECO:0000256" key="2">
    <source>
        <dbReference type="ARBA" id="ARBA00004514"/>
    </source>
</evidence>
<gene>
    <name evidence="19" type="primary">SETD4</name>
</gene>
<evidence type="ECO:0000256" key="10">
    <source>
        <dbReference type="ARBA" id="ARBA00047583"/>
    </source>
</evidence>
<accession>A0A7M4FCU7</accession>
<keyword evidence="6" id="KW-0949">S-adenosyl-L-methionine</keyword>
<evidence type="ECO:0000256" key="6">
    <source>
        <dbReference type="ARBA" id="ARBA00022691"/>
    </source>
</evidence>
<comment type="subunit">
    <text evidence="16">Forms a ternary complex with TBK1 and ZNF268; the interaction with TBK1 is ZNF268-dependent and leads to TBK1 monomethylation.</text>
</comment>
<dbReference type="SUPFAM" id="SSF82199">
    <property type="entry name" value="SET domain"/>
    <property type="match status" value="1"/>
</dbReference>
<dbReference type="GO" id="GO:0032755">
    <property type="term" value="P:positive regulation of interleukin-6 production"/>
    <property type="evidence" value="ECO:0007669"/>
    <property type="project" value="Ensembl"/>
</dbReference>
<keyword evidence="20" id="KW-1185">Reference proteome</keyword>
<dbReference type="GeneTree" id="ENSGT00940000153577"/>
<dbReference type="PANTHER" id="PTHR13271">
    <property type="entry name" value="UNCHARACTERIZED PUTATIVE METHYLTRANSFERASE"/>
    <property type="match status" value="1"/>
</dbReference>
<dbReference type="InterPro" id="IPR015353">
    <property type="entry name" value="Rubisco_LSMT_subst-bd"/>
</dbReference>
<dbReference type="OMA" id="ISHMKDE"/>
<reference evidence="19" key="2">
    <citation type="submission" date="2025-09" db="UniProtKB">
        <authorList>
            <consortium name="Ensembl"/>
        </authorList>
    </citation>
    <scope>IDENTIFICATION</scope>
</reference>
<dbReference type="Pfam" id="PF09273">
    <property type="entry name" value="Rubis-subs-bind"/>
    <property type="match status" value="1"/>
</dbReference>
<dbReference type="GO" id="GO:0006954">
    <property type="term" value="P:inflammatory response"/>
    <property type="evidence" value="ECO:0007669"/>
    <property type="project" value="UniProtKB-KW"/>
</dbReference>
<comment type="catalytic activity">
    <reaction evidence="14">
        <text>N(6),N(6)-dimethyl-L-lysyl(20)-[histone H4] + S-adenosyl-L-methionine = N(6),N(6),N(6)-trimethyl-L-lysyl(20)-[histone H4] + S-adenosyl-L-homocysteine + H(+)</text>
        <dbReference type="Rhea" id="RHEA:61992"/>
        <dbReference type="Rhea" id="RHEA-COMP:15556"/>
        <dbReference type="Rhea" id="RHEA-COMP:15998"/>
        <dbReference type="ChEBI" id="CHEBI:15378"/>
        <dbReference type="ChEBI" id="CHEBI:57856"/>
        <dbReference type="ChEBI" id="CHEBI:59789"/>
        <dbReference type="ChEBI" id="CHEBI:61961"/>
        <dbReference type="ChEBI" id="CHEBI:61976"/>
    </reaction>
</comment>
<evidence type="ECO:0000256" key="14">
    <source>
        <dbReference type="ARBA" id="ARBA00052814"/>
    </source>
</evidence>
<keyword evidence="4" id="KW-0489">Methyltransferase</keyword>
<dbReference type="InterPro" id="IPR046341">
    <property type="entry name" value="SET_dom_sf"/>
</dbReference>
<keyword evidence="8" id="KW-0539">Nucleus</keyword>
<protein>
    <recommendedName>
        <fullName evidence="17">SET domain-containing protein 4</fullName>
        <ecNumber evidence="9">2.1.1.364</ecNumber>
    </recommendedName>
</protein>
<evidence type="ECO:0000256" key="13">
    <source>
        <dbReference type="ARBA" id="ARBA00052451"/>
    </source>
</evidence>
<sequence length="499" mass="57241">MQICSQCRALLLLLIFNKKKSIVYRGAKRNTKIEESNFSFSCSGCVHKQQILPTDLIFNMQKSRGRTGRKRRRKHFKDLTSGGVNYSHKLEYIQLKKWLKERGFEDNHLKPAQFSDTGRGLLTTKAFQAGELIISLPEKCLLTTATVLNSYLGKYIVRWKPPLSPLIALCTFLIAEKHTGERSPWKPYLDILPKTYTCPACLEQEVVKLLPDPLRRKAQEQRTVVQELHSSSKPFFSSLQPLLTENVEAVFTYDALLWAWCTINTRTVYMKQPQKECFSREPDIYALAPYLDLLNHSPNVQVRGTFNEQTRCYEIRMDSRCRKYEEVFICYGPHDNQRLLLEYGFIAIDNPHSSVYVSTDTLLKCVFLGDKKKNTKLSILKGHGFLENLTFGWDGPSWRLLTALKLLCLGADEFACWKRVLLGEVISSGNEEKALKLATKICFSLIEETQHVLHQISKLKKDNINLEAQLALIKGLRLEDLRILQKSAEILSNLNATVS</sequence>
<keyword evidence="7" id="KW-0395">Inflammatory response</keyword>
<dbReference type="GO" id="GO:0005829">
    <property type="term" value="C:cytosol"/>
    <property type="evidence" value="ECO:0007669"/>
    <property type="project" value="UniProtKB-SubCell"/>
</dbReference>
<dbReference type="PANTHER" id="PTHR13271:SF151">
    <property type="entry name" value="SET DOMAIN-CONTAINING PROTEIN 4"/>
    <property type="match status" value="1"/>
</dbReference>
<evidence type="ECO:0000313" key="19">
    <source>
        <dbReference type="Ensembl" id="ENSCPRP00005021944.1"/>
    </source>
</evidence>
<dbReference type="AlphaFoldDB" id="A0A7M4FCU7"/>
<dbReference type="FunFam" id="3.90.1420.10:FF:000008">
    <property type="entry name" value="SET domain containing 4"/>
    <property type="match status" value="1"/>
</dbReference>
<dbReference type="InterPro" id="IPR044429">
    <property type="entry name" value="SETD4_SET"/>
</dbReference>
<reference evidence="19" key="1">
    <citation type="submission" date="2025-08" db="UniProtKB">
        <authorList>
            <consortium name="Ensembl"/>
        </authorList>
    </citation>
    <scope>IDENTIFICATION</scope>
</reference>
<dbReference type="GO" id="GO:0042799">
    <property type="term" value="F:histone H4K20 methyltransferase activity"/>
    <property type="evidence" value="ECO:0007669"/>
    <property type="project" value="Ensembl"/>
</dbReference>
<evidence type="ECO:0000256" key="17">
    <source>
        <dbReference type="ARBA" id="ARBA00069900"/>
    </source>
</evidence>
<keyword evidence="3" id="KW-0963">Cytoplasm</keyword>
<dbReference type="GO" id="GO:0032760">
    <property type="term" value="P:positive regulation of tumor necrosis factor production"/>
    <property type="evidence" value="ECO:0007669"/>
    <property type="project" value="Ensembl"/>
</dbReference>
<evidence type="ECO:0000256" key="1">
    <source>
        <dbReference type="ARBA" id="ARBA00004123"/>
    </source>
</evidence>
<dbReference type="Ensembl" id="ENSCPRT00005025654.1">
    <property type="protein sequence ID" value="ENSCPRP00005021944.1"/>
    <property type="gene ID" value="ENSCPRG00005015289.1"/>
</dbReference>
<evidence type="ECO:0000256" key="4">
    <source>
        <dbReference type="ARBA" id="ARBA00022603"/>
    </source>
</evidence>
<dbReference type="PIRSF" id="PIRSF027158">
    <property type="entry name" value="Lys_MTase_YDR198C_prd"/>
    <property type="match status" value="1"/>
</dbReference>
<evidence type="ECO:0000256" key="5">
    <source>
        <dbReference type="ARBA" id="ARBA00022679"/>
    </source>
</evidence>
<dbReference type="Pfam" id="PF00856">
    <property type="entry name" value="SET"/>
    <property type="match status" value="1"/>
</dbReference>
<proteinExistence type="inferred from homology"/>
<dbReference type="GO" id="GO:0140945">
    <property type="term" value="F:histone H3K4 monomethyltransferase activity"/>
    <property type="evidence" value="ECO:0007669"/>
    <property type="project" value="UniProtKB-EC"/>
</dbReference>
<keyword evidence="5" id="KW-0808">Transferase</keyword>
<dbReference type="GO" id="GO:0050729">
    <property type="term" value="P:positive regulation of inflammatory response"/>
    <property type="evidence" value="ECO:0007669"/>
    <property type="project" value="Ensembl"/>
</dbReference>
<name>A0A7M4FCU7_CROPO</name>
<dbReference type="InterPro" id="IPR016852">
    <property type="entry name" value="SET_MeTrfase"/>
</dbReference>
<evidence type="ECO:0000313" key="20">
    <source>
        <dbReference type="Proteomes" id="UP000594220"/>
    </source>
</evidence>
<evidence type="ECO:0000256" key="8">
    <source>
        <dbReference type="ARBA" id="ARBA00023242"/>
    </source>
</evidence>
<evidence type="ECO:0000256" key="11">
    <source>
        <dbReference type="ARBA" id="ARBA00048660"/>
    </source>
</evidence>
<dbReference type="Gene3D" id="3.90.1410.10">
    <property type="entry name" value="set domain protein methyltransferase, domain 1"/>
    <property type="match status" value="1"/>
</dbReference>
<comment type="catalytic activity">
    <reaction evidence="12">
        <text>N(6)-methyl-L-lysyl(20)-[histone H4] + S-adenosyl-L-methionine = N(6),N(6)-dimethyl-L-lysyl(20)-[histone H4] + S-adenosyl-L-homocysteine + H(+)</text>
        <dbReference type="Rhea" id="RHEA:60348"/>
        <dbReference type="Rhea" id="RHEA-COMP:15555"/>
        <dbReference type="Rhea" id="RHEA-COMP:15556"/>
        <dbReference type="ChEBI" id="CHEBI:15378"/>
        <dbReference type="ChEBI" id="CHEBI:57856"/>
        <dbReference type="ChEBI" id="CHEBI:59789"/>
        <dbReference type="ChEBI" id="CHEBI:61929"/>
        <dbReference type="ChEBI" id="CHEBI:61976"/>
    </reaction>
</comment>
<dbReference type="GO" id="GO:0005634">
    <property type="term" value="C:nucleus"/>
    <property type="evidence" value="ECO:0007669"/>
    <property type="project" value="UniProtKB-SubCell"/>
</dbReference>
<dbReference type="GO" id="GO:0071863">
    <property type="term" value="P:regulation of cell proliferation in bone marrow"/>
    <property type="evidence" value="ECO:0007669"/>
    <property type="project" value="Ensembl"/>
</dbReference>